<sequence length="477" mass="54256">MRCLSIANVLKAKKHTIHFLCLDLPGNFIAFIKESGYPVTSLPYIESHTGSQEYSRWLTRPEEIDAQQFLLHCDEASLVIVDHYGIGSRWESLVRETLQCPIIAIDDLVRDHEADLIIDQTLARQPEEYTSRAQILSGQEYAILAPTFCLHREQALERSGYTMPPRILVSFGGIDEHNMTLKALEQLSQHSFQVTVLLSERSPHYQTISRFAERYEHITHITFCSKMAELMLQHDIAIGAPGTTSWERACLGLPSIIVPIANNQQTMCQKLAQHGIALAIEPNDIDRLTDHIEQLLHQWHTLHRNSLAVCDGLGAFRVASAINQFAIPEKRISLRRATLSDAQLTFQWQQHPDTRRYALTKKTPSWEEHLAWFTNKLKSYTDYFYLIVKDGVNVGVVRLDRQKAHHYLVSIYIDPNCYGQGLAIAALSNLDTIHPHIHIHATVLVENVASQALFKRANYQQVSATSFIRSPILEEAL</sequence>
<dbReference type="Gene3D" id="3.40.50.11190">
    <property type="match status" value="1"/>
</dbReference>
<dbReference type="Proteomes" id="UP000182769">
    <property type="component" value="Unassembled WGS sequence"/>
</dbReference>
<dbReference type="PANTHER" id="PTHR43415">
    <property type="entry name" value="SPERMIDINE N(1)-ACETYLTRANSFERASE"/>
    <property type="match status" value="1"/>
</dbReference>
<dbReference type="PANTHER" id="PTHR43415:SF3">
    <property type="entry name" value="GNAT-FAMILY ACETYLTRANSFERASE"/>
    <property type="match status" value="1"/>
</dbReference>
<accession>A0A0K6IIG0</accession>
<dbReference type="STRING" id="1137284.GCA_001418205_00737"/>
<dbReference type="InterPro" id="IPR016181">
    <property type="entry name" value="Acyl_CoA_acyltransferase"/>
</dbReference>
<protein>
    <submittedName>
        <fullName evidence="3">Pseudaminic acid biosynthesis-associated protein PseG</fullName>
    </submittedName>
</protein>
<feature type="domain" description="N-acetyltransferase" evidence="2">
    <location>
        <begin position="332"/>
        <end position="477"/>
    </location>
</feature>
<dbReference type="Pfam" id="PF13302">
    <property type="entry name" value="Acetyltransf_3"/>
    <property type="match status" value="1"/>
</dbReference>
<feature type="binding site" evidence="1">
    <location>
        <position position="247"/>
    </location>
    <ligand>
        <name>substrate</name>
    </ligand>
</feature>
<evidence type="ECO:0000259" key="2">
    <source>
        <dbReference type="PROSITE" id="PS51186"/>
    </source>
</evidence>
<name>A0A0K6IIG0_9GAMM</name>
<organism evidence="3 4">
    <name type="scientific">Marinomonas fungiae</name>
    <dbReference type="NCBI Taxonomy" id="1137284"/>
    <lineage>
        <taxon>Bacteria</taxon>
        <taxon>Pseudomonadati</taxon>
        <taxon>Pseudomonadota</taxon>
        <taxon>Gammaproteobacteria</taxon>
        <taxon>Oceanospirillales</taxon>
        <taxon>Oceanospirillaceae</taxon>
        <taxon>Marinomonas</taxon>
    </lineage>
</organism>
<dbReference type="InterPro" id="IPR000182">
    <property type="entry name" value="GNAT_dom"/>
</dbReference>
<dbReference type="GO" id="GO:0016758">
    <property type="term" value="F:hexosyltransferase activity"/>
    <property type="evidence" value="ECO:0007669"/>
    <property type="project" value="InterPro"/>
</dbReference>
<dbReference type="GO" id="GO:0016747">
    <property type="term" value="F:acyltransferase activity, transferring groups other than amino-acyl groups"/>
    <property type="evidence" value="ECO:0007669"/>
    <property type="project" value="InterPro"/>
</dbReference>
<keyword evidence="4" id="KW-1185">Reference proteome</keyword>
<evidence type="ECO:0000313" key="4">
    <source>
        <dbReference type="Proteomes" id="UP000182769"/>
    </source>
</evidence>
<dbReference type="SUPFAM" id="SSF55729">
    <property type="entry name" value="Acyl-CoA N-acyltransferases (Nat)"/>
    <property type="match status" value="1"/>
</dbReference>
<dbReference type="Gene3D" id="3.40.50.2000">
    <property type="entry name" value="Glycogen Phosphorylase B"/>
    <property type="match status" value="1"/>
</dbReference>
<dbReference type="SUPFAM" id="SSF53756">
    <property type="entry name" value="UDP-Glycosyltransferase/glycogen phosphorylase"/>
    <property type="match status" value="1"/>
</dbReference>
<dbReference type="PROSITE" id="PS51186">
    <property type="entry name" value="GNAT"/>
    <property type="match status" value="1"/>
</dbReference>
<evidence type="ECO:0000256" key="1">
    <source>
        <dbReference type="PIRSR" id="PIRSR620023-2"/>
    </source>
</evidence>
<proteinExistence type="predicted"/>
<evidence type="ECO:0000313" key="3">
    <source>
        <dbReference type="EMBL" id="CUB02894.1"/>
    </source>
</evidence>
<dbReference type="EMBL" id="CYHG01000002">
    <property type="protein sequence ID" value="CUB02894.1"/>
    <property type="molecule type" value="Genomic_DNA"/>
</dbReference>
<dbReference type="Pfam" id="PF04101">
    <property type="entry name" value="Glyco_tran_28_C"/>
    <property type="match status" value="1"/>
</dbReference>
<dbReference type="AlphaFoldDB" id="A0A0K6IIG0"/>
<dbReference type="InterPro" id="IPR020023">
    <property type="entry name" value="PseG"/>
</dbReference>
<dbReference type="InterPro" id="IPR007235">
    <property type="entry name" value="Glyco_trans_28_C"/>
</dbReference>
<dbReference type="Gene3D" id="3.40.630.30">
    <property type="match status" value="1"/>
</dbReference>
<reference evidence="4" key="1">
    <citation type="submission" date="2015-08" db="EMBL/GenBank/DDBJ databases">
        <authorList>
            <person name="Varghese N."/>
        </authorList>
    </citation>
    <scope>NUCLEOTIDE SEQUENCE [LARGE SCALE GENOMIC DNA]</scope>
    <source>
        <strain evidence="4">JCM 18476</strain>
    </source>
</reference>
<dbReference type="NCBIfam" id="TIGR03590">
    <property type="entry name" value="PseG"/>
    <property type="match status" value="1"/>
</dbReference>
<gene>
    <name evidence="3" type="ORF">Ga0061065_102232</name>
</gene>